<organism evidence="14 15">
    <name type="scientific">Arthroderma otae (strain ATCC MYA-4605 / CBS 113480)</name>
    <name type="common">Microsporum canis</name>
    <dbReference type="NCBI Taxonomy" id="554155"/>
    <lineage>
        <taxon>Eukaryota</taxon>
        <taxon>Fungi</taxon>
        <taxon>Dikarya</taxon>
        <taxon>Ascomycota</taxon>
        <taxon>Pezizomycotina</taxon>
        <taxon>Eurotiomycetes</taxon>
        <taxon>Eurotiomycetidae</taxon>
        <taxon>Onygenales</taxon>
        <taxon>Arthrodermataceae</taxon>
        <taxon>Microsporum</taxon>
    </lineage>
</organism>
<dbReference type="GO" id="GO:0005737">
    <property type="term" value="C:cytoplasm"/>
    <property type="evidence" value="ECO:0007669"/>
    <property type="project" value="UniProtKB-SubCell"/>
</dbReference>
<evidence type="ECO:0000259" key="13">
    <source>
        <dbReference type="PROSITE" id="PS51186"/>
    </source>
</evidence>
<dbReference type="InterPro" id="IPR039949">
    <property type="entry name" value="NAA40"/>
</dbReference>
<evidence type="ECO:0000313" key="14">
    <source>
        <dbReference type="EMBL" id="EEQ32908.1"/>
    </source>
</evidence>
<keyword evidence="8" id="KW-0539">Nucleus</keyword>
<gene>
    <name evidence="14" type="ORF">MCYG_05727</name>
</gene>
<evidence type="ECO:0000256" key="12">
    <source>
        <dbReference type="SAM" id="MobiDB-lite"/>
    </source>
</evidence>
<keyword evidence="7 14" id="KW-0808">Transferase</keyword>
<sequence length="269" mass="30573">MPVEMLAKKRKRDLEESEASSPSQPKAKENISLIESVNSLPISEFIHRYVPSYALNLTIQLAVNSSDDTPEESRRRVYSLQFYTAASMPEAYMDACYNLIYLTSSTAYKQSTSGWSSRKKRQEMKLLDMRYMVLVAENEHAPEGKSEMAPIGGFLSFMVTDEDGIPVLYCYEIHLAPEVQHKGVGKQLLRIFEDIGRNVGLQKGMLTVFKSNRSATRFYERIGFTEDASSPKPTKLRNGRMREFDYMIMSLSFTSSDGDCMDTTDHDLS</sequence>
<comment type="catalytic activity">
    <reaction evidence="10">
        <text>N-terminal L-seryl-[histone H2A] + acetyl-CoA = N-terminal N(alpha)-acetyl-L-seryl-[histone H2A] + CoA + H(+)</text>
        <dbReference type="Rhea" id="RHEA:50600"/>
        <dbReference type="Rhea" id="RHEA-COMP:12742"/>
        <dbReference type="Rhea" id="RHEA-COMP:12744"/>
        <dbReference type="ChEBI" id="CHEBI:15378"/>
        <dbReference type="ChEBI" id="CHEBI:57287"/>
        <dbReference type="ChEBI" id="CHEBI:57288"/>
        <dbReference type="ChEBI" id="CHEBI:64738"/>
        <dbReference type="ChEBI" id="CHEBI:83690"/>
        <dbReference type="EC" id="2.3.1.257"/>
    </reaction>
</comment>
<proteinExistence type="inferred from homology"/>
<dbReference type="Proteomes" id="UP000002035">
    <property type="component" value="Unassembled WGS sequence"/>
</dbReference>
<dbReference type="Pfam" id="PF00583">
    <property type="entry name" value="Acetyltransf_1"/>
    <property type="match status" value="1"/>
</dbReference>
<dbReference type="AlphaFoldDB" id="C5FSQ5"/>
<evidence type="ECO:0000256" key="1">
    <source>
        <dbReference type="ARBA" id="ARBA00004123"/>
    </source>
</evidence>
<dbReference type="GO" id="GO:1990189">
    <property type="term" value="F:protein N-terminal-serine acetyltransferase activity"/>
    <property type="evidence" value="ECO:0007669"/>
    <property type="project" value="UniProtKB-EC"/>
</dbReference>
<dbReference type="eggNOG" id="KOG2488">
    <property type="taxonomic scope" value="Eukaryota"/>
</dbReference>
<dbReference type="STRING" id="554155.C5FSQ5"/>
<dbReference type="InterPro" id="IPR000182">
    <property type="entry name" value="GNAT_dom"/>
</dbReference>
<keyword evidence="6" id="KW-0963">Cytoplasm</keyword>
<evidence type="ECO:0000256" key="6">
    <source>
        <dbReference type="ARBA" id="ARBA00022490"/>
    </source>
</evidence>
<comment type="subcellular location">
    <subcellularLocation>
        <location evidence="2">Cytoplasm</location>
    </subcellularLocation>
    <subcellularLocation>
        <location evidence="1">Nucleus</location>
    </subcellularLocation>
</comment>
<comment type="similarity">
    <text evidence="3">Belongs to the acetyltransferase family. NAA40 subfamily.</text>
</comment>
<evidence type="ECO:0000256" key="2">
    <source>
        <dbReference type="ARBA" id="ARBA00004496"/>
    </source>
</evidence>
<feature type="domain" description="N-acetyltransferase" evidence="13">
    <location>
        <begin position="83"/>
        <end position="252"/>
    </location>
</feature>
<evidence type="ECO:0000256" key="8">
    <source>
        <dbReference type="ARBA" id="ARBA00023242"/>
    </source>
</evidence>
<evidence type="ECO:0000256" key="10">
    <source>
        <dbReference type="ARBA" id="ARBA00047821"/>
    </source>
</evidence>
<dbReference type="SUPFAM" id="SSF55729">
    <property type="entry name" value="Acyl-CoA N-acyltransferases (Nat)"/>
    <property type="match status" value="1"/>
</dbReference>
<evidence type="ECO:0000256" key="3">
    <source>
        <dbReference type="ARBA" id="ARBA00008870"/>
    </source>
</evidence>
<dbReference type="GO" id="GO:0043998">
    <property type="term" value="F:histone H2A acetyltransferase activity"/>
    <property type="evidence" value="ECO:0007669"/>
    <property type="project" value="InterPro"/>
</dbReference>
<evidence type="ECO:0000256" key="9">
    <source>
        <dbReference type="ARBA" id="ARBA00023315"/>
    </source>
</evidence>
<keyword evidence="15" id="KW-1185">Reference proteome</keyword>
<dbReference type="EC" id="2.3.1.257" evidence="4"/>
<accession>C5FSQ5</accession>
<dbReference type="GeneID" id="9224157"/>
<dbReference type="EMBL" id="DS995705">
    <property type="protein sequence ID" value="EEQ32908.1"/>
    <property type="molecule type" value="Genomic_DNA"/>
</dbReference>
<dbReference type="GO" id="GO:0010485">
    <property type="term" value="F:histone H4 acetyltransferase activity"/>
    <property type="evidence" value="ECO:0007669"/>
    <property type="project" value="InterPro"/>
</dbReference>
<dbReference type="RefSeq" id="XP_002845858.1">
    <property type="nucleotide sequence ID" value="XM_002845812.1"/>
</dbReference>
<dbReference type="Gene3D" id="3.40.630.30">
    <property type="match status" value="1"/>
</dbReference>
<evidence type="ECO:0000256" key="5">
    <source>
        <dbReference type="ARBA" id="ARBA00015043"/>
    </source>
</evidence>
<evidence type="ECO:0000256" key="11">
    <source>
        <dbReference type="ARBA" id="ARBA00049524"/>
    </source>
</evidence>
<evidence type="ECO:0000256" key="4">
    <source>
        <dbReference type="ARBA" id="ARBA00012950"/>
    </source>
</evidence>
<evidence type="ECO:0000256" key="7">
    <source>
        <dbReference type="ARBA" id="ARBA00022679"/>
    </source>
</evidence>
<comment type="catalytic activity">
    <reaction evidence="11">
        <text>N-terminal L-seryl-[histone H4] + acetyl-CoA = N-terminal N(alpha)-acetyl-L-seryl-[histone H4] + CoA + H(+)</text>
        <dbReference type="Rhea" id="RHEA:50596"/>
        <dbReference type="Rhea" id="RHEA-COMP:12740"/>
        <dbReference type="Rhea" id="RHEA-COMP:12743"/>
        <dbReference type="ChEBI" id="CHEBI:15378"/>
        <dbReference type="ChEBI" id="CHEBI:57287"/>
        <dbReference type="ChEBI" id="CHEBI:57288"/>
        <dbReference type="ChEBI" id="CHEBI:64738"/>
        <dbReference type="ChEBI" id="CHEBI:83690"/>
        <dbReference type="EC" id="2.3.1.257"/>
    </reaction>
</comment>
<dbReference type="HOGENOM" id="CLU_051699_2_0_1"/>
<dbReference type="OrthoDB" id="424551at2759"/>
<name>C5FSQ5_ARTOC</name>
<dbReference type="CDD" id="cd04301">
    <property type="entry name" value="NAT_SF"/>
    <property type="match status" value="1"/>
</dbReference>
<reference evidence="15" key="1">
    <citation type="journal article" date="2012" name="MBio">
        <title>Comparative genome analysis of Trichophyton rubrum and related dermatophytes reveals candidate genes involved in infection.</title>
        <authorList>
            <person name="Martinez D.A."/>
            <person name="Oliver B.G."/>
            <person name="Graeser Y."/>
            <person name="Goldberg J.M."/>
            <person name="Li W."/>
            <person name="Martinez-Rossi N.M."/>
            <person name="Monod M."/>
            <person name="Shelest E."/>
            <person name="Barton R.C."/>
            <person name="Birch E."/>
            <person name="Brakhage A.A."/>
            <person name="Chen Z."/>
            <person name="Gurr S.J."/>
            <person name="Heiman D."/>
            <person name="Heitman J."/>
            <person name="Kosti I."/>
            <person name="Rossi A."/>
            <person name="Saif S."/>
            <person name="Samalova M."/>
            <person name="Saunders C.W."/>
            <person name="Shea T."/>
            <person name="Summerbell R.C."/>
            <person name="Xu J."/>
            <person name="Young S."/>
            <person name="Zeng Q."/>
            <person name="Birren B.W."/>
            <person name="Cuomo C.A."/>
            <person name="White T.C."/>
        </authorList>
    </citation>
    <scope>NUCLEOTIDE SEQUENCE [LARGE SCALE GENOMIC DNA]</scope>
    <source>
        <strain evidence="15">ATCC MYA-4605 / CBS 113480</strain>
    </source>
</reference>
<dbReference type="InterPro" id="IPR016181">
    <property type="entry name" value="Acyl_CoA_acyltransferase"/>
</dbReference>
<feature type="region of interest" description="Disordered" evidence="12">
    <location>
        <begin position="1"/>
        <end position="28"/>
    </location>
</feature>
<dbReference type="OMA" id="KEVVYCY"/>
<dbReference type="VEuPathDB" id="FungiDB:MCYG_05727"/>
<dbReference type="GO" id="GO:0005634">
    <property type="term" value="C:nucleus"/>
    <property type="evidence" value="ECO:0007669"/>
    <property type="project" value="UniProtKB-SubCell"/>
</dbReference>
<keyword evidence="9" id="KW-0012">Acyltransferase</keyword>
<protein>
    <recommendedName>
        <fullName evidence="5">N-alpha-acetyltransferase 40</fullName>
        <ecNumber evidence="4">2.3.1.257</ecNumber>
    </recommendedName>
</protein>
<dbReference type="PANTHER" id="PTHR20531">
    <property type="entry name" value="N-ALPHA-ACETYLTRANSFERASE 40"/>
    <property type="match status" value="1"/>
</dbReference>
<evidence type="ECO:0000313" key="15">
    <source>
        <dbReference type="Proteomes" id="UP000002035"/>
    </source>
</evidence>
<dbReference type="PROSITE" id="PS51186">
    <property type="entry name" value="GNAT"/>
    <property type="match status" value="1"/>
</dbReference>
<dbReference type="PANTHER" id="PTHR20531:SF1">
    <property type="entry name" value="N-ALPHA-ACETYLTRANSFERASE 40"/>
    <property type="match status" value="1"/>
</dbReference>